<dbReference type="Pfam" id="PF08220">
    <property type="entry name" value="HTH_DeoR"/>
    <property type="match status" value="1"/>
</dbReference>
<keyword evidence="4" id="KW-0804">Transcription</keyword>
<reference evidence="6" key="1">
    <citation type="submission" date="2019-03" db="EMBL/GenBank/DDBJ databases">
        <title>Single cell metagenomics reveals metabolic interactions within the superorganism composed of flagellate Streblomastix strix and complex community of Bacteroidetes bacteria on its surface.</title>
        <authorList>
            <person name="Treitli S.C."/>
            <person name="Kolisko M."/>
            <person name="Husnik F."/>
            <person name="Keeling P."/>
            <person name="Hampl V."/>
        </authorList>
    </citation>
    <scope>NUCLEOTIDE SEQUENCE</scope>
    <source>
        <strain evidence="6">STM</strain>
    </source>
</reference>
<dbReference type="GO" id="GO:0003677">
    <property type="term" value="F:DNA binding"/>
    <property type="evidence" value="ECO:0007669"/>
    <property type="project" value="UniProtKB-KW"/>
</dbReference>
<gene>
    <name evidence="6" type="ORF">EZS27_033279</name>
</gene>
<dbReference type="SMART" id="SM01134">
    <property type="entry name" value="DeoRC"/>
    <property type="match status" value="1"/>
</dbReference>
<dbReference type="PROSITE" id="PS51000">
    <property type="entry name" value="HTH_DEOR_2"/>
    <property type="match status" value="1"/>
</dbReference>
<dbReference type="EMBL" id="SNRY01004893">
    <property type="protein sequence ID" value="KAA6316408.1"/>
    <property type="molecule type" value="Genomic_DNA"/>
</dbReference>
<dbReference type="Pfam" id="PF00455">
    <property type="entry name" value="DeoRC"/>
    <property type="match status" value="1"/>
</dbReference>
<protein>
    <submittedName>
        <fullName evidence="6">HTH-type transcriptional repressor GlcR</fullName>
    </submittedName>
</protein>
<keyword evidence="1" id="KW-0678">Repressor</keyword>
<dbReference type="InterPro" id="IPR014036">
    <property type="entry name" value="DeoR-like_C"/>
</dbReference>
<sequence>MYAYLFGENYIYLQKHTVLKRKLMLKEERHQYILNRIKQDYRIYITALSEELNISDDTLRRDLIELDEKRLLTKVHGGAIAKSGIPVEFTRRLNIGVSEKIHLAKKTIPLFKSGEILLIDGGTTNLELVRQLPSNLEITIYTNSFPIVNELIDHPNIELIFLGGNVFSSSRITVGIPVIQALQAFRADWVVLGSSNIHPQKGLTVPDREEAFVTRLMVEKGKQRVVLVDSYKLNTAETCCVASLNDIDYLVVEDEKIDYIKETWSYDFSYTIL</sequence>
<dbReference type="InterPro" id="IPR037171">
    <property type="entry name" value="NagB/RpiA_transferase-like"/>
</dbReference>
<dbReference type="InterPro" id="IPR050313">
    <property type="entry name" value="Carb_Metab_HTH_regulators"/>
</dbReference>
<evidence type="ECO:0000313" key="6">
    <source>
        <dbReference type="EMBL" id="KAA6316408.1"/>
    </source>
</evidence>
<dbReference type="PANTHER" id="PTHR30363:SF4">
    <property type="entry name" value="GLYCEROL-3-PHOSPHATE REGULON REPRESSOR"/>
    <property type="match status" value="1"/>
</dbReference>
<dbReference type="SUPFAM" id="SSF100950">
    <property type="entry name" value="NagB/RpiA/CoA transferase-like"/>
    <property type="match status" value="1"/>
</dbReference>
<dbReference type="Gene3D" id="1.10.10.10">
    <property type="entry name" value="Winged helix-like DNA-binding domain superfamily/Winged helix DNA-binding domain"/>
    <property type="match status" value="1"/>
</dbReference>
<dbReference type="SMART" id="SM00420">
    <property type="entry name" value="HTH_DEOR"/>
    <property type="match status" value="1"/>
</dbReference>
<dbReference type="PROSITE" id="PS00894">
    <property type="entry name" value="HTH_DEOR_1"/>
    <property type="match status" value="1"/>
</dbReference>
<dbReference type="InterPro" id="IPR001034">
    <property type="entry name" value="DeoR_HTH"/>
</dbReference>
<keyword evidence="3" id="KW-0238">DNA-binding</keyword>
<proteinExistence type="predicted"/>
<evidence type="ECO:0000259" key="5">
    <source>
        <dbReference type="PROSITE" id="PS51000"/>
    </source>
</evidence>
<keyword evidence="2" id="KW-0805">Transcription regulation</keyword>
<dbReference type="AlphaFoldDB" id="A0A5J4Q5N5"/>
<dbReference type="InterPro" id="IPR036390">
    <property type="entry name" value="WH_DNA-bd_sf"/>
</dbReference>
<dbReference type="InterPro" id="IPR018356">
    <property type="entry name" value="Tscrpt_reg_HTH_DeoR_CS"/>
</dbReference>
<evidence type="ECO:0000256" key="2">
    <source>
        <dbReference type="ARBA" id="ARBA00023015"/>
    </source>
</evidence>
<dbReference type="InterPro" id="IPR036388">
    <property type="entry name" value="WH-like_DNA-bd_sf"/>
</dbReference>
<dbReference type="SUPFAM" id="SSF46785">
    <property type="entry name" value="Winged helix' DNA-binding domain"/>
    <property type="match status" value="1"/>
</dbReference>
<accession>A0A5J4Q5N5</accession>
<dbReference type="Gene3D" id="3.40.50.1360">
    <property type="match status" value="1"/>
</dbReference>
<organism evidence="6">
    <name type="scientific">termite gut metagenome</name>
    <dbReference type="NCBI Taxonomy" id="433724"/>
    <lineage>
        <taxon>unclassified sequences</taxon>
        <taxon>metagenomes</taxon>
        <taxon>organismal metagenomes</taxon>
    </lineage>
</organism>
<evidence type="ECO:0000256" key="1">
    <source>
        <dbReference type="ARBA" id="ARBA00022491"/>
    </source>
</evidence>
<dbReference type="PANTHER" id="PTHR30363">
    <property type="entry name" value="HTH-TYPE TRANSCRIPTIONAL REGULATOR SRLR-RELATED"/>
    <property type="match status" value="1"/>
</dbReference>
<dbReference type="PRINTS" id="PR00037">
    <property type="entry name" value="HTHLACR"/>
</dbReference>
<evidence type="ECO:0000256" key="3">
    <source>
        <dbReference type="ARBA" id="ARBA00023125"/>
    </source>
</evidence>
<feature type="domain" description="HTH deoR-type" evidence="5">
    <location>
        <begin position="26"/>
        <end position="81"/>
    </location>
</feature>
<comment type="caution">
    <text evidence="6">The sequence shown here is derived from an EMBL/GenBank/DDBJ whole genome shotgun (WGS) entry which is preliminary data.</text>
</comment>
<dbReference type="GO" id="GO:0003700">
    <property type="term" value="F:DNA-binding transcription factor activity"/>
    <property type="evidence" value="ECO:0007669"/>
    <property type="project" value="InterPro"/>
</dbReference>
<name>A0A5J4Q5N5_9ZZZZ</name>
<evidence type="ECO:0000256" key="4">
    <source>
        <dbReference type="ARBA" id="ARBA00023163"/>
    </source>
</evidence>